<sequence>MTAPEFSRPHRLDQIGGARGEISIAAEPDERDALKERFGLLSLSGLEARYRLDRDGQVVTASGHVSAKAEQACIATGGPVPAKVEEDFTVRFVPAAAPDQEEIELEQDDCDTIFYDGGTIDMGEAVAETMALALDPFPRSDNAEDVLREAGVLREDEAGPFGALAGLRDKLGGKKG</sequence>
<reference evidence="1 2" key="1">
    <citation type="submission" date="2019-03" db="EMBL/GenBank/DDBJ databases">
        <title>Genomic Encyclopedia of Type Strains, Phase IV (KMG-IV): sequencing the most valuable type-strain genomes for metagenomic binning, comparative biology and taxonomic classification.</title>
        <authorList>
            <person name="Goeker M."/>
        </authorList>
    </citation>
    <scope>NUCLEOTIDE SEQUENCE [LARGE SCALE GENOMIC DNA]</scope>
    <source>
        <strain evidence="1 2">DSM 25059</strain>
    </source>
</reference>
<protein>
    <submittedName>
        <fullName evidence="1">Uncharacterized metal-binding protein YceD (DUF177 family)</fullName>
    </submittedName>
</protein>
<keyword evidence="2" id="KW-1185">Reference proteome</keyword>
<organism evidence="1 2">
    <name type="scientific">Stakelama pacifica</name>
    <dbReference type="NCBI Taxonomy" id="517720"/>
    <lineage>
        <taxon>Bacteria</taxon>
        <taxon>Pseudomonadati</taxon>
        <taxon>Pseudomonadota</taxon>
        <taxon>Alphaproteobacteria</taxon>
        <taxon>Sphingomonadales</taxon>
        <taxon>Sphingomonadaceae</taxon>
        <taxon>Stakelama</taxon>
    </lineage>
</organism>
<proteinExistence type="predicted"/>
<gene>
    <name evidence="1" type="ORF">EV664_102141</name>
</gene>
<dbReference type="OrthoDB" id="8443793at2"/>
<dbReference type="Proteomes" id="UP000295493">
    <property type="component" value="Unassembled WGS sequence"/>
</dbReference>
<name>A0A4R6FWS5_9SPHN</name>
<dbReference type="InterPro" id="IPR003772">
    <property type="entry name" value="YceD"/>
</dbReference>
<evidence type="ECO:0000313" key="1">
    <source>
        <dbReference type="EMBL" id="TDN85435.1"/>
    </source>
</evidence>
<dbReference type="EMBL" id="SNWD01000002">
    <property type="protein sequence ID" value="TDN85435.1"/>
    <property type="molecule type" value="Genomic_DNA"/>
</dbReference>
<dbReference type="AlphaFoldDB" id="A0A4R6FWS5"/>
<evidence type="ECO:0000313" key="2">
    <source>
        <dbReference type="Proteomes" id="UP000295493"/>
    </source>
</evidence>
<dbReference type="Pfam" id="PF02620">
    <property type="entry name" value="YceD"/>
    <property type="match status" value="1"/>
</dbReference>
<comment type="caution">
    <text evidence="1">The sequence shown here is derived from an EMBL/GenBank/DDBJ whole genome shotgun (WGS) entry which is preliminary data.</text>
</comment>
<dbReference type="RefSeq" id="WP_133494381.1">
    <property type="nucleotide sequence ID" value="NZ_BMLU01000002.1"/>
</dbReference>
<accession>A0A4R6FWS5</accession>